<dbReference type="InterPro" id="IPR003848">
    <property type="entry name" value="DUF218"/>
</dbReference>
<dbReference type="Pfam" id="PF02698">
    <property type="entry name" value="DUF218"/>
    <property type="match status" value="1"/>
</dbReference>
<name>A0A1I2MLQ2_9FLAO</name>
<dbReference type="GO" id="GO:0005886">
    <property type="term" value="C:plasma membrane"/>
    <property type="evidence" value="ECO:0007669"/>
    <property type="project" value="TreeGrafter"/>
</dbReference>
<dbReference type="PANTHER" id="PTHR30336:SF6">
    <property type="entry name" value="INTEGRAL MEMBRANE PROTEIN"/>
    <property type="match status" value="1"/>
</dbReference>
<dbReference type="Proteomes" id="UP000199116">
    <property type="component" value="Unassembled WGS sequence"/>
</dbReference>
<dbReference type="RefSeq" id="WP_093304931.1">
    <property type="nucleotide sequence ID" value="NZ_FOOH01000014.1"/>
</dbReference>
<reference evidence="3" key="1">
    <citation type="submission" date="2016-10" db="EMBL/GenBank/DDBJ databases">
        <authorList>
            <person name="Varghese N."/>
            <person name="Submissions S."/>
        </authorList>
    </citation>
    <scope>NUCLEOTIDE SEQUENCE [LARGE SCALE GENOMIC DNA]</scope>
    <source>
        <strain evidence="3">DSM 23515</strain>
    </source>
</reference>
<keyword evidence="3" id="KW-1185">Reference proteome</keyword>
<dbReference type="AlphaFoldDB" id="A0A1I2MLQ2"/>
<evidence type="ECO:0000313" key="2">
    <source>
        <dbReference type="EMBL" id="SFF92383.1"/>
    </source>
</evidence>
<dbReference type="EMBL" id="FOOH01000014">
    <property type="protein sequence ID" value="SFF92383.1"/>
    <property type="molecule type" value="Genomic_DNA"/>
</dbReference>
<proteinExistence type="predicted"/>
<dbReference type="PANTHER" id="PTHR30336">
    <property type="entry name" value="INNER MEMBRANE PROTEIN, PROBABLE PERMEASE"/>
    <property type="match status" value="1"/>
</dbReference>
<dbReference type="InterPro" id="IPR051599">
    <property type="entry name" value="Cell_Envelope_Assoc"/>
</dbReference>
<protein>
    <submittedName>
        <fullName evidence="2">SanA protein</fullName>
    </submittedName>
</protein>
<accession>A0A1I2MLQ2</accession>
<sequence length="210" mass="23839">MKLFRKLILAFALFVIISILIIFGLEAYVQKETSGLIYSEITQIPSAKTGIILGASVHADGKLSPILEDRVETAYQLYKLNKIENFLVSGDHRTDDYDEVNAIKNYLLKKGVSSEDIILDHSGFDTYDSMFRAKSVFEIEDAIVITQKFHLPRSLYIAKNLDADYKGFEAAPVAYTSSETIKRREQLANFKAIWEILTNQQPTTLEKHPK</sequence>
<evidence type="ECO:0000259" key="1">
    <source>
        <dbReference type="Pfam" id="PF02698"/>
    </source>
</evidence>
<gene>
    <name evidence="2" type="ORF">SAMN04488033_11492</name>
</gene>
<dbReference type="CDD" id="cd06259">
    <property type="entry name" value="YdcF-like"/>
    <property type="match status" value="1"/>
</dbReference>
<organism evidence="2 3">
    <name type="scientific">Salegentibacter agarivorans</name>
    <dbReference type="NCBI Taxonomy" id="345907"/>
    <lineage>
        <taxon>Bacteria</taxon>
        <taxon>Pseudomonadati</taxon>
        <taxon>Bacteroidota</taxon>
        <taxon>Flavobacteriia</taxon>
        <taxon>Flavobacteriales</taxon>
        <taxon>Flavobacteriaceae</taxon>
        <taxon>Salegentibacter</taxon>
    </lineage>
</organism>
<evidence type="ECO:0000313" key="3">
    <source>
        <dbReference type="Proteomes" id="UP000199116"/>
    </source>
</evidence>
<feature type="domain" description="DUF218" evidence="1">
    <location>
        <begin position="51"/>
        <end position="183"/>
    </location>
</feature>